<accession>A0ABV8T2J0</accession>
<evidence type="ECO:0000313" key="2">
    <source>
        <dbReference type="EMBL" id="MFC4314116.1"/>
    </source>
</evidence>
<keyword evidence="3" id="KW-1185">Reference proteome</keyword>
<sequence length="432" mass="47749">MIGAARGRSALAGHIDVVVIGAGHAGLAMSQCLSEHAIEHVVLERGAVANSWRQRWDSLRLLTPNWQSRLPGHRYLGADPDGYMSLPEVVEFIAGYARTISAPVRTETEVTSVRAADDGYEVISNRGHWYCRAVVVANGQHSVPNVAAFATELPAMVRSLTTKDYRNPEQLDDRGVLIVGASASGVQLADEIHRSGRPVTLAIGEHIRMPRVYRGLDIQWWLDACGLLDERYDEVDDIDRARRLPSPQLIGSAERTTLDLNVLRERGVDLVGRFVGIRDGKAQFSGSLQNQCAMADLKLGRLLDKIDAWADRSGQAPSAQPERFAPTLFDHAPRLQLDLTRNRIGTVLWASGYRPDYSWLYVPAFDRKGRLRHDGGIVDVPGLYVLGLSFMRRRKSSFIHGAEDDARDLSAHLAGYLRDRAAPALDPLRLSA</sequence>
<keyword evidence="1" id="KW-0560">Oxidoreductase</keyword>
<evidence type="ECO:0000256" key="1">
    <source>
        <dbReference type="ARBA" id="ARBA00023002"/>
    </source>
</evidence>
<reference evidence="3" key="1">
    <citation type="journal article" date="2019" name="Int. J. Syst. Evol. Microbiol.">
        <title>The Global Catalogue of Microorganisms (GCM) 10K type strain sequencing project: providing services to taxonomists for standard genome sequencing and annotation.</title>
        <authorList>
            <consortium name="The Broad Institute Genomics Platform"/>
            <consortium name="The Broad Institute Genome Sequencing Center for Infectious Disease"/>
            <person name="Wu L."/>
            <person name="Ma J."/>
        </authorList>
    </citation>
    <scope>NUCLEOTIDE SEQUENCE [LARGE SCALE GENOMIC DNA]</scope>
    <source>
        <strain evidence="3">CGMCC 1.10759</strain>
    </source>
</reference>
<dbReference type="RefSeq" id="WP_380605034.1">
    <property type="nucleotide sequence ID" value="NZ_JBHSDU010000015.1"/>
</dbReference>
<comment type="caution">
    <text evidence="2">The sequence shown here is derived from an EMBL/GenBank/DDBJ whole genome shotgun (WGS) entry which is preliminary data.</text>
</comment>
<protein>
    <submittedName>
        <fullName evidence="2">NAD(P)-binding domain-containing protein</fullName>
    </submittedName>
</protein>
<name>A0ABV8T2J0_9GAMM</name>
<organism evidence="2 3">
    <name type="scientific">Steroidobacter flavus</name>
    <dbReference type="NCBI Taxonomy" id="1842136"/>
    <lineage>
        <taxon>Bacteria</taxon>
        <taxon>Pseudomonadati</taxon>
        <taxon>Pseudomonadota</taxon>
        <taxon>Gammaproteobacteria</taxon>
        <taxon>Steroidobacterales</taxon>
        <taxon>Steroidobacteraceae</taxon>
        <taxon>Steroidobacter</taxon>
    </lineage>
</organism>
<dbReference type="InterPro" id="IPR050982">
    <property type="entry name" value="Auxin_biosynth/cation_transpt"/>
</dbReference>
<dbReference type="EMBL" id="JBHSDU010000015">
    <property type="protein sequence ID" value="MFC4314116.1"/>
    <property type="molecule type" value="Genomic_DNA"/>
</dbReference>
<dbReference type="InterPro" id="IPR036188">
    <property type="entry name" value="FAD/NAD-bd_sf"/>
</dbReference>
<dbReference type="PANTHER" id="PTHR43539:SF78">
    <property type="entry name" value="FLAVIN-CONTAINING MONOOXYGENASE"/>
    <property type="match status" value="1"/>
</dbReference>
<gene>
    <name evidence="2" type="ORF">ACFPN2_33895</name>
</gene>
<dbReference type="PANTHER" id="PTHR43539">
    <property type="entry name" value="FLAVIN-BINDING MONOOXYGENASE-LIKE PROTEIN (AFU_ORTHOLOGUE AFUA_4G09220)"/>
    <property type="match status" value="1"/>
</dbReference>
<dbReference type="PRINTS" id="PR00411">
    <property type="entry name" value="PNDRDTASEI"/>
</dbReference>
<dbReference type="SUPFAM" id="SSF51905">
    <property type="entry name" value="FAD/NAD(P)-binding domain"/>
    <property type="match status" value="2"/>
</dbReference>
<proteinExistence type="predicted"/>
<dbReference type="Proteomes" id="UP001595904">
    <property type="component" value="Unassembled WGS sequence"/>
</dbReference>
<dbReference type="Pfam" id="PF13738">
    <property type="entry name" value="Pyr_redox_3"/>
    <property type="match status" value="1"/>
</dbReference>
<evidence type="ECO:0000313" key="3">
    <source>
        <dbReference type="Proteomes" id="UP001595904"/>
    </source>
</evidence>
<dbReference type="Gene3D" id="3.50.50.60">
    <property type="entry name" value="FAD/NAD(P)-binding domain"/>
    <property type="match status" value="2"/>
</dbReference>